<dbReference type="EMBL" id="CM044706">
    <property type="protein sequence ID" value="KAI5657557.1"/>
    <property type="molecule type" value="Genomic_DNA"/>
</dbReference>
<dbReference type="Proteomes" id="UP001060085">
    <property type="component" value="Linkage Group LG06"/>
</dbReference>
<sequence>MQQQQQPPPPTLNSAPPLPFAPNTITTEQIQKYLDENKNLIMAILENQNLGKLAECAQYQAILQRNLMYLAAIADAQPPTSSTPSQPPPSSGPQQGNSVQQTQTAAFQQQQGVPVPKLPFQLNAPRPQDQQHQLLQFQAQQQQFQGQVAANNGLHPGHSSSGSLMEGRGNKQNSLEATSCEGQGK</sequence>
<gene>
    <name evidence="1" type="ORF">M9H77_26350</name>
</gene>
<evidence type="ECO:0000313" key="2">
    <source>
        <dbReference type="Proteomes" id="UP001060085"/>
    </source>
</evidence>
<proteinExistence type="predicted"/>
<protein>
    <submittedName>
        <fullName evidence="1">Uncharacterized protein</fullName>
    </submittedName>
</protein>
<reference evidence="2" key="1">
    <citation type="journal article" date="2023" name="Nat. Plants">
        <title>Single-cell RNA sequencing provides a high-resolution roadmap for understanding the multicellular compartmentation of specialized metabolism.</title>
        <authorList>
            <person name="Sun S."/>
            <person name="Shen X."/>
            <person name="Li Y."/>
            <person name="Li Y."/>
            <person name="Wang S."/>
            <person name="Li R."/>
            <person name="Zhang H."/>
            <person name="Shen G."/>
            <person name="Guo B."/>
            <person name="Wei J."/>
            <person name="Xu J."/>
            <person name="St-Pierre B."/>
            <person name="Chen S."/>
            <person name="Sun C."/>
        </authorList>
    </citation>
    <scope>NUCLEOTIDE SEQUENCE [LARGE SCALE GENOMIC DNA]</scope>
</reference>
<organism evidence="1 2">
    <name type="scientific">Catharanthus roseus</name>
    <name type="common">Madagascar periwinkle</name>
    <name type="synonym">Vinca rosea</name>
    <dbReference type="NCBI Taxonomy" id="4058"/>
    <lineage>
        <taxon>Eukaryota</taxon>
        <taxon>Viridiplantae</taxon>
        <taxon>Streptophyta</taxon>
        <taxon>Embryophyta</taxon>
        <taxon>Tracheophyta</taxon>
        <taxon>Spermatophyta</taxon>
        <taxon>Magnoliopsida</taxon>
        <taxon>eudicotyledons</taxon>
        <taxon>Gunneridae</taxon>
        <taxon>Pentapetalae</taxon>
        <taxon>asterids</taxon>
        <taxon>lamiids</taxon>
        <taxon>Gentianales</taxon>
        <taxon>Apocynaceae</taxon>
        <taxon>Rauvolfioideae</taxon>
        <taxon>Vinceae</taxon>
        <taxon>Catharanthinae</taxon>
        <taxon>Catharanthus</taxon>
    </lineage>
</organism>
<name>A0ACC0AC56_CATRO</name>
<keyword evidence="2" id="KW-1185">Reference proteome</keyword>
<accession>A0ACC0AC56</accession>
<evidence type="ECO:0000313" key="1">
    <source>
        <dbReference type="EMBL" id="KAI5657557.1"/>
    </source>
</evidence>
<comment type="caution">
    <text evidence="1">The sequence shown here is derived from an EMBL/GenBank/DDBJ whole genome shotgun (WGS) entry which is preliminary data.</text>
</comment>